<name>A0A8B8A2W4_ACAPL</name>
<feature type="transmembrane region" description="Helical" evidence="10">
    <location>
        <begin position="179"/>
        <end position="201"/>
    </location>
</feature>
<evidence type="ECO:0000256" key="11">
    <source>
        <dbReference type="SAM" id="SignalP"/>
    </source>
</evidence>
<evidence type="ECO:0000256" key="1">
    <source>
        <dbReference type="ARBA" id="ARBA00004308"/>
    </source>
</evidence>
<keyword evidence="6 10" id="KW-0472">Membrane</keyword>
<protein>
    <submittedName>
        <fullName evidence="14">Cation-dependent mannose-6-phosphate receptor-like isoform X1</fullName>
    </submittedName>
    <submittedName>
        <fullName evidence="15">Cation-dependent mannose-6-phosphate receptor-like isoform X2</fullName>
    </submittedName>
</protein>
<dbReference type="PROSITE" id="PS51914">
    <property type="entry name" value="MRH"/>
    <property type="match status" value="1"/>
</dbReference>
<evidence type="ECO:0000256" key="9">
    <source>
        <dbReference type="SAM" id="MobiDB-lite"/>
    </source>
</evidence>
<evidence type="ECO:0000256" key="7">
    <source>
        <dbReference type="ARBA" id="ARBA00023157"/>
    </source>
</evidence>
<feature type="signal peptide" evidence="11">
    <location>
        <begin position="1"/>
        <end position="19"/>
    </location>
</feature>
<keyword evidence="7" id="KW-1015">Disulfide bond</keyword>
<evidence type="ECO:0000313" key="15">
    <source>
        <dbReference type="RefSeq" id="XP_022110221.1"/>
    </source>
</evidence>
<gene>
    <name evidence="14 15" type="primary">LOC110989855</name>
</gene>
<proteinExistence type="predicted"/>
<evidence type="ECO:0000256" key="8">
    <source>
        <dbReference type="ARBA" id="ARBA00023180"/>
    </source>
</evidence>
<dbReference type="PANTHER" id="PTHR15071">
    <property type="entry name" value="MANNOSE-6-PHOSPHATE RECEPTOR FAMILY MEMBER"/>
    <property type="match status" value="1"/>
</dbReference>
<dbReference type="InterPro" id="IPR028927">
    <property type="entry name" value="Man-6-P_rcpt"/>
</dbReference>
<dbReference type="InterPro" id="IPR009011">
    <property type="entry name" value="Man6P_isomerase_rcpt-bd_dom_sf"/>
</dbReference>
<accession>A0A8B8A2W4</accession>
<sequence>MAIFLLILSVLIFARPIVSDCVVDSETETQYKDLIKPLMEQHLTLTDSAGNYSYDIRFCNAIEGQSTKDVGVLQTELKPDKPSAPQKVVIGRITATDIKTGSDWILLTYKNGETYHSHCGHEARQAHIMMLCDSKQLVGKHAVVEENNQKDRDCSYIFELATSAACTAPSVSPIQGLSIGSIIVIITVSVIVAYIILGFIYQRCFMGAKGIEQFPNISFWRDFGNLVADGCVLVFRTNPPQESRSYKGLGDDQLGFDEDEERDDHMLPM</sequence>
<dbReference type="AlphaFoldDB" id="A0A8B8A2W4"/>
<dbReference type="PANTHER" id="PTHR15071:SF29">
    <property type="entry name" value="CATION-DEPENDENT MANNOSE-6-PHOSPHATE RECEPTOR"/>
    <property type="match status" value="1"/>
</dbReference>
<dbReference type="GO" id="GO:0005802">
    <property type="term" value="C:trans-Golgi network"/>
    <property type="evidence" value="ECO:0007669"/>
    <property type="project" value="TreeGrafter"/>
</dbReference>
<evidence type="ECO:0000256" key="6">
    <source>
        <dbReference type="ARBA" id="ARBA00023136"/>
    </source>
</evidence>
<dbReference type="RefSeq" id="XP_022110221.1">
    <property type="nucleotide sequence ID" value="XM_022254529.1"/>
</dbReference>
<dbReference type="KEGG" id="aplc:110989855"/>
<keyword evidence="5 10" id="KW-1133">Transmembrane helix</keyword>
<keyword evidence="3 10" id="KW-0812">Transmembrane</keyword>
<feature type="domain" description="MRH" evidence="12">
    <location>
        <begin position="19"/>
        <end position="168"/>
    </location>
</feature>
<dbReference type="Gene3D" id="2.70.130.10">
    <property type="entry name" value="Mannose-6-phosphate receptor binding domain"/>
    <property type="match status" value="1"/>
</dbReference>
<evidence type="ECO:0000259" key="12">
    <source>
        <dbReference type="PROSITE" id="PS51914"/>
    </source>
</evidence>
<evidence type="ECO:0000256" key="4">
    <source>
        <dbReference type="ARBA" id="ARBA00022729"/>
    </source>
</evidence>
<dbReference type="GO" id="GO:0005768">
    <property type="term" value="C:endosome"/>
    <property type="evidence" value="ECO:0007669"/>
    <property type="project" value="InterPro"/>
</dbReference>
<keyword evidence="2" id="KW-0813">Transport</keyword>
<keyword evidence="8" id="KW-0325">Glycoprotein</keyword>
<dbReference type="GO" id="GO:0019904">
    <property type="term" value="F:protein domain specific binding"/>
    <property type="evidence" value="ECO:0007669"/>
    <property type="project" value="InterPro"/>
</dbReference>
<organism evidence="13 15">
    <name type="scientific">Acanthaster planci</name>
    <name type="common">Crown-of-thorns starfish</name>
    <dbReference type="NCBI Taxonomy" id="133434"/>
    <lineage>
        <taxon>Eukaryota</taxon>
        <taxon>Metazoa</taxon>
        <taxon>Echinodermata</taxon>
        <taxon>Eleutherozoa</taxon>
        <taxon>Asterozoa</taxon>
        <taxon>Asteroidea</taxon>
        <taxon>Valvatacea</taxon>
        <taxon>Valvatida</taxon>
        <taxon>Acanthasteridae</taxon>
        <taxon>Acanthaster</taxon>
    </lineage>
</organism>
<evidence type="ECO:0000256" key="5">
    <source>
        <dbReference type="ARBA" id="ARBA00022989"/>
    </source>
</evidence>
<dbReference type="CTD" id="4074"/>
<dbReference type="OrthoDB" id="29460at2759"/>
<dbReference type="Proteomes" id="UP000694845">
    <property type="component" value="Unplaced"/>
</dbReference>
<evidence type="ECO:0000313" key="13">
    <source>
        <dbReference type="Proteomes" id="UP000694845"/>
    </source>
</evidence>
<evidence type="ECO:0000256" key="2">
    <source>
        <dbReference type="ARBA" id="ARBA00022448"/>
    </source>
</evidence>
<comment type="subcellular location">
    <subcellularLocation>
        <location evidence="1">Endomembrane system</location>
    </subcellularLocation>
</comment>
<dbReference type="PRINTS" id="PR00715">
    <property type="entry name" value="MAN6PRECEPTR"/>
</dbReference>
<dbReference type="InterPro" id="IPR044865">
    <property type="entry name" value="MRH_dom"/>
</dbReference>
<dbReference type="GeneID" id="110989855"/>
<dbReference type="SUPFAM" id="SSF50911">
    <property type="entry name" value="Mannose 6-phosphate receptor domain"/>
    <property type="match status" value="1"/>
</dbReference>
<evidence type="ECO:0000313" key="14">
    <source>
        <dbReference type="RefSeq" id="XP_022110220.1"/>
    </source>
</evidence>
<evidence type="ECO:0000256" key="10">
    <source>
        <dbReference type="SAM" id="Phobius"/>
    </source>
</evidence>
<keyword evidence="13" id="KW-1185">Reference proteome</keyword>
<evidence type="ECO:0000256" key="3">
    <source>
        <dbReference type="ARBA" id="ARBA00022692"/>
    </source>
</evidence>
<dbReference type="InterPro" id="IPR000296">
    <property type="entry name" value="Man-6-P_rcpt_cation_dep"/>
</dbReference>
<feature type="region of interest" description="Disordered" evidence="9">
    <location>
        <begin position="243"/>
        <end position="269"/>
    </location>
</feature>
<keyword evidence="4 11" id="KW-0732">Signal</keyword>
<dbReference type="Pfam" id="PF02157">
    <property type="entry name" value="Man-6-P_recep"/>
    <property type="match status" value="1"/>
</dbReference>
<reference evidence="14 15" key="1">
    <citation type="submission" date="2025-04" db="UniProtKB">
        <authorList>
            <consortium name="RefSeq"/>
        </authorList>
    </citation>
    <scope>IDENTIFICATION</scope>
</reference>
<feature type="chain" id="PRO_5044665793" evidence="11">
    <location>
        <begin position="20"/>
        <end position="269"/>
    </location>
</feature>
<dbReference type="OMA" id="ICTHEEK"/>
<dbReference type="RefSeq" id="XP_022110220.1">
    <property type="nucleotide sequence ID" value="XM_022254528.1"/>
</dbReference>
<dbReference type="GO" id="GO:0006622">
    <property type="term" value="P:protein targeting to lysosome"/>
    <property type="evidence" value="ECO:0007669"/>
    <property type="project" value="InterPro"/>
</dbReference>